<evidence type="ECO:0008006" key="4">
    <source>
        <dbReference type="Google" id="ProtNLM"/>
    </source>
</evidence>
<gene>
    <name evidence="2" type="ORF">BXY64_2685</name>
</gene>
<proteinExistence type="predicted"/>
<accession>A0A419X4Q7</accession>
<feature type="chain" id="PRO_5019508494" description="Fimbrillin-like protein" evidence="1">
    <location>
        <begin position="29"/>
        <end position="288"/>
    </location>
</feature>
<organism evidence="2 3">
    <name type="scientific">Marinifilum flexuosum</name>
    <dbReference type="NCBI Taxonomy" id="1117708"/>
    <lineage>
        <taxon>Bacteria</taxon>
        <taxon>Pseudomonadati</taxon>
        <taxon>Bacteroidota</taxon>
        <taxon>Bacteroidia</taxon>
        <taxon>Marinilabiliales</taxon>
        <taxon>Marinifilaceae</taxon>
    </lineage>
</organism>
<protein>
    <recommendedName>
        <fullName evidence="4">Fimbrillin-like protein</fullName>
    </recommendedName>
</protein>
<dbReference type="OrthoDB" id="1113838at2"/>
<feature type="signal peptide" evidence="1">
    <location>
        <begin position="1"/>
        <end position="28"/>
    </location>
</feature>
<name>A0A419X4Q7_9BACT</name>
<reference evidence="2 3" key="1">
    <citation type="submission" date="2018-09" db="EMBL/GenBank/DDBJ databases">
        <title>Genomic Encyclopedia of Archaeal and Bacterial Type Strains, Phase II (KMG-II): from individual species to whole genera.</title>
        <authorList>
            <person name="Goeker M."/>
        </authorList>
    </citation>
    <scope>NUCLEOTIDE SEQUENCE [LARGE SCALE GENOMIC DNA]</scope>
    <source>
        <strain evidence="2 3">DSM 21950</strain>
    </source>
</reference>
<keyword evidence="1" id="KW-0732">Signal</keyword>
<dbReference type="EMBL" id="RAPQ01000009">
    <property type="protein sequence ID" value="RKE02590.1"/>
    <property type="molecule type" value="Genomic_DNA"/>
</dbReference>
<sequence>MQTLPQTRLLIASLFTASVLLFSSCSEHDITEESETGTLQITPQVSMDVVPESNGTKANTVYGMETNDFGVFITGTDYNNSSYKLGTFPAEGILMPAGDNFNLTIDSGWIGVIDGDGNSDYRGAGWDTPFYKGAYNPFSVTQNNVTTLSFAILQTTVLIDVEFIQTGDDGIPADYETIEAEVTASWADKHLKYTPAETRTGHFIADLKMTTPPATSIADYGTDTYTVVVNLVDAEGVLPTINKTFTTAELTANHKYTFEIKMDITKTKLDVNVIDVAAQVESPITLYI</sequence>
<keyword evidence="3" id="KW-1185">Reference proteome</keyword>
<dbReference type="AlphaFoldDB" id="A0A419X4Q7"/>
<evidence type="ECO:0000256" key="1">
    <source>
        <dbReference type="SAM" id="SignalP"/>
    </source>
</evidence>
<dbReference type="Proteomes" id="UP000284531">
    <property type="component" value="Unassembled WGS sequence"/>
</dbReference>
<evidence type="ECO:0000313" key="3">
    <source>
        <dbReference type="Proteomes" id="UP000284531"/>
    </source>
</evidence>
<comment type="caution">
    <text evidence="2">The sequence shown here is derived from an EMBL/GenBank/DDBJ whole genome shotgun (WGS) entry which is preliminary data.</text>
</comment>
<dbReference type="RefSeq" id="WP_147375991.1">
    <property type="nucleotide sequence ID" value="NZ_CANNEC010000001.1"/>
</dbReference>
<evidence type="ECO:0000313" key="2">
    <source>
        <dbReference type="EMBL" id="RKE02590.1"/>
    </source>
</evidence>